<gene>
    <name evidence="2" type="ORF">EV356DRAFT_531335</name>
</gene>
<dbReference type="EMBL" id="ML991787">
    <property type="protein sequence ID" value="KAF2236089.1"/>
    <property type="molecule type" value="Genomic_DNA"/>
</dbReference>
<evidence type="ECO:0000313" key="3">
    <source>
        <dbReference type="Proteomes" id="UP000800092"/>
    </source>
</evidence>
<evidence type="ECO:0000256" key="1">
    <source>
        <dbReference type="SAM" id="MobiDB-lite"/>
    </source>
</evidence>
<dbReference type="Proteomes" id="UP000800092">
    <property type="component" value="Unassembled WGS sequence"/>
</dbReference>
<organism evidence="2 3">
    <name type="scientific">Viridothelium virens</name>
    <name type="common">Speckled blister lichen</name>
    <name type="synonym">Trypethelium virens</name>
    <dbReference type="NCBI Taxonomy" id="1048519"/>
    <lineage>
        <taxon>Eukaryota</taxon>
        <taxon>Fungi</taxon>
        <taxon>Dikarya</taxon>
        <taxon>Ascomycota</taxon>
        <taxon>Pezizomycotina</taxon>
        <taxon>Dothideomycetes</taxon>
        <taxon>Dothideomycetes incertae sedis</taxon>
        <taxon>Trypetheliales</taxon>
        <taxon>Trypetheliaceae</taxon>
        <taxon>Viridothelium</taxon>
    </lineage>
</organism>
<reference evidence="2" key="1">
    <citation type="journal article" date="2020" name="Stud. Mycol.">
        <title>101 Dothideomycetes genomes: a test case for predicting lifestyles and emergence of pathogens.</title>
        <authorList>
            <person name="Haridas S."/>
            <person name="Albert R."/>
            <person name="Binder M."/>
            <person name="Bloem J."/>
            <person name="Labutti K."/>
            <person name="Salamov A."/>
            <person name="Andreopoulos B."/>
            <person name="Baker S."/>
            <person name="Barry K."/>
            <person name="Bills G."/>
            <person name="Bluhm B."/>
            <person name="Cannon C."/>
            <person name="Castanera R."/>
            <person name="Culley D."/>
            <person name="Daum C."/>
            <person name="Ezra D."/>
            <person name="Gonzalez J."/>
            <person name="Henrissat B."/>
            <person name="Kuo A."/>
            <person name="Liang C."/>
            <person name="Lipzen A."/>
            <person name="Lutzoni F."/>
            <person name="Magnuson J."/>
            <person name="Mondo S."/>
            <person name="Nolan M."/>
            <person name="Ohm R."/>
            <person name="Pangilinan J."/>
            <person name="Park H.-J."/>
            <person name="Ramirez L."/>
            <person name="Alfaro M."/>
            <person name="Sun H."/>
            <person name="Tritt A."/>
            <person name="Yoshinaga Y."/>
            <person name="Zwiers L.-H."/>
            <person name="Turgeon B."/>
            <person name="Goodwin S."/>
            <person name="Spatafora J."/>
            <person name="Crous P."/>
            <person name="Grigoriev I."/>
        </authorList>
    </citation>
    <scope>NUCLEOTIDE SEQUENCE</scope>
    <source>
        <strain evidence="2">Tuck. ex Michener</strain>
    </source>
</reference>
<sequence length="408" mass="46055">MVDFHHGMRALSAVAMIYEKFRGSGISLQIASQRITNWKWSQSICSGVDDFANVLKPINYCSREEAFSCIAACESGSVDLSPTSLNAVMAISNGKSLYVAESLVRDPWDSELPVPVDRFMGNLGRPGMVLMIAPEQPRVTKLDEGTWRLINHREFDGSHENMFQQLTLHLSISEWQQSIGTSSIGNRDIEACFVNGIVGLHDQGTWIADLDILGMMFGKEQWIQLYPVLCYCKTQTFPGTEQYSFPWALSCIDRWEELIESPLSASIIRARGNWQARLALTTLSIQLGHTTYIVSPDHCWRCCTWPYSVIPPDPYQCFRGQKTGRMLSEFGFNYWGTKPLPSETGSLKRNLDVNSTNELADNGLSDDHLLDDQLSDDELPGDELSDANLSDEREQELSKRRPCDVYIW</sequence>
<feature type="compositionally biased region" description="Acidic residues" evidence="1">
    <location>
        <begin position="373"/>
        <end position="385"/>
    </location>
</feature>
<accession>A0A6A6HE30</accession>
<feature type="region of interest" description="Disordered" evidence="1">
    <location>
        <begin position="362"/>
        <end position="396"/>
    </location>
</feature>
<dbReference type="OrthoDB" id="5354164at2759"/>
<proteinExistence type="predicted"/>
<name>A0A6A6HE30_VIRVR</name>
<keyword evidence="3" id="KW-1185">Reference proteome</keyword>
<protein>
    <submittedName>
        <fullName evidence="2">Uncharacterized protein</fullName>
    </submittedName>
</protein>
<dbReference type="AlphaFoldDB" id="A0A6A6HE30"/>
<evidence type="ECO:0000313" key="2">
    <source>
        <dbReference type="EMBL" id="KAF2236089.1"/>
    </source>
</evidence>